<keyword evidence="7" id="KW-1185">Reference proteome</keyword>
<dbReference type="EMBL" id="UZAM01011579">
    <property type="protein sequence ID" value="VDP17067.1"/>
    <property type="molecule type" value="Genomic_DNA"/>
</dbReference>
<name>A0A183IXS8_9BILA</name>
<dbReference type="Proteomes" id="UP000270296">
    <property type="component" value="Unassembled WGS sequence"/>
</dbReference>
<keyword evidence="2 4" id="KW-0694">RNA-binding</keyword>
<reference evidence="8" key="1">
    <citation type="submission" date="2016-06" db="UniProtKB">
        <authorList>
            <consortium name="WormBaseParasite"/>
        </authorList>
    </citation>
    <scope>IDENTIFICATION</scope>
</reference>
<dbReference type="InterPro" id="IPR003954">
    <property type="entry name" value="RRM_euk-type"/>
</dbReference>
<dbReference type="FunFam" id="3.30.70.330:FF:000097">
    <property type="entry name" value="U2 snRNP auxiliary factor large subunit"/>
    <property type="match status" value="1"/>
</dbReference>
<keyword evidence="1" id="KW-0507">mRNA processing</keyword>
<keyword evidence="3" id="KW-0508">mRNA splicing</keyword>
<evidence type="ECO:0000256" key="1">
    <source>
        <dbReference type="ARBA" id="ARBA00022664"/>
    </source>
</evidence>
<dbReference type="OrthoDB" id="10266058at2759"/>
<dbReference type="InterPro" id="IPR000504">
    <property type="entry name" value="RRM_dom"/>
</dbReference>
<protein>
    <submittedName>
        <fullName evidence="8">RRM domain-containing protein</fullName>
    </submittedName>
</protein>
<evidence type="ECO:0000313" key="8">
    <source>
        <dbReference type="WBParaSite" id="SBAD_0000873601-mRNA-1"/>
    </source>
</evidence>
<dbReference type="PANTHER" id="PTHR23139">
    <property type="entry name" value="RNA-BINDING PROTEIN"/>
    <property type="match status" value="1"/>
</dbReference>
<gene>
    <name evidence="6" type="ORF">SBAD_LOCUS8426</name>
</gene>
<dbReference type="GO" id="GO:0008380">
    <property type="term" value="P:RNA splicing"/>
    <property type="evidence" value="ECO:0007669"/>
    <property type="project" value="UniProtKB-KW"/>
</dbReference>
<evidence type="ECO:0000313" key="7">
    <source>
        <dbReference type="Proteomes" id="UP000270296"/>
    </source>
</evidence>
<sequence length="127" mass="14171">MQLGDKKLVVQLAIPGLNIINAGPGPATEVLCLMNMVTAEELKDNDEYEDILEDIREECTKYGAVKSVEIPRPIEGLDVPGVGKVFVEFSNVAECQRAQQGLTGRKFANRVVVTSYFDPDLYHRRQF</sequence>
<evidence type="ECO:0000256" key="3">
    <source>
        <dbReference type="ARBA" id="ARBA00023187"/>
    </source>
</evidence>
<dbReference type="PROSITE" id="PS50102">
    <property type="entry name" value="RRM"/>
    <property type="match status" value="1"/>
</dbReference>
<accession>A0A183IXS8</accession>
<dbReference type="GO" id="GO:0003723">
    <property type="term" value="F:RNA binding"/>
    <property type="evidence" value="ECO:0007669"/>
    <property type="project" value="UniProtKB-UniRule"/>
</dbReference>
<dbReference type="SUPFAM" id="SSF54928">
    <property type="entry name" value="RNA-binding domain, RBD"/>
    <property type="match status" value="1"/>
</dbReference>
<dbReference type="SMART" id="SM00361">
    <property type="entry name" value="RRM_1"/>
    <property type="match status" value="1"/>
</dbReference>
<dbReference type="InterPro" id="IPR012677">
    <property type="entry name" value="Nucleotide-bd_a/b_plait_sf"/>
</dbReference>
<dbReference type="Gene3D" id="3.30.70.330">
    <property type="match status" value="1"/>
</dbReference>
<proteinExistence type="predicted"/>
<evidence type="ECO:0000256" key="4">
    <source>
        <dbReference type="PROSITE-ProRule" id="PRU00176"/>
    </source>
</evidence>
<evidence type="ECO:0000313" key="6">
    <source>
        <dbReference type="EMBL" id="VDP17067.1"/>
    </source>
</evidence>
<dbReference type="WBParaSite" id="SBAD_0000873601-mRNA-1">
    <property type="protein sequence ID" value="SBAD_0000873601-mRNA-1"/>
    <property type="gene ID" value="SBAD_0000873601"/>
</dbReference>
<dbReference type="InterPro" id="IPR035979">
    <property type="entry name" value="RBD_domain_sf"/>
</dbReference>
<evidence type="ECO:0000259" key="5">
    <source>
        <dbReference type="PROSITE" id="PS50102"/>
    </source>
</evidence>
<organism evidence="8">
    <name type="scientific">Soboliphyme baturini</name>
    <dbReference type="NCBI Taxonomy" id="241478"/>
    <lineage>
        <taxon>Eukaryota</taxon>
        <taxon>Metazoa</taxon>
        <taxon>Ecdysozoa</taxon>
        <taxon>Nematoda</taxon>
        <taxon>Enoplea</taxon>
        <taxon>Dorylaimia</taxon>
        <taxon>Dioctophymatida</taxon>
        <taxon>Dioctophymatoidea</taxon>
        <taxon>Soboliphymatidae</taxon>
        <taxon>Soboliphyme</taxon>
    </lineage>
</organism>
<dbReference type="Pfam" id="PF00076">
    <property type="entry name" value="RRM_1"/>
    <property type="match status" value="1"/>
</dbReference>
<feature type="domain" description="RRM" evidence="5">
    <location>
        <begin position="35"/>
        <end position="119"/>
    </location>
</feature>
<reference evidence="6 7" key="2">
    <citation type="submission" date="2018-11" db="EMBL/GenBank/DDBJ databases">
        <authorList>
            <consortium name="Pathogen Informatics"/>
        </authorList>
    </citation>
    <scope>NUCLEOTIDE SEQUENCE [LARGE SCALE GENOMIC DNA]</scope>
</reference>
<dbReference type="CDD" id="cd12232">
    <property type="entry name" value="RRM3_U2AF65"/>
    <property type="match status" value="1"/>
</dbReference>
<dbReference type="AlphaFoldDB" id="A0A183IXS8"/>
<dbReference type="GO" id="GO:0006397">
    <property type="term" value="P:mRNA processing"/>
    <property type="evidence" value="ECO:0007669"/>
    <property type="project" value="UniProtKB-KW"/>
</dbReference>
<evidence type="ECO:0000256" key="2">
    <source>
        <dbReference type="ARBA" id="ARBA00022884"/>
    </source>
</evidence>